<dbReference type="AlphaFoldDB" id="A0A176W117"/>
<proteinExistence type="predicted"/>
<name>A0A176W117_MARPO</name>
<dbReference type="EMBL" id="LVLJ01002251">
    <property type="protein sequence ID" value="OAE26132.1"/>
    <property type="molecule type" value="Genomic_DNA"/>
</dbReference>
<keyword evidence="2" id="KW-1185">Reference proteome</keyword>
<comment type="caution">
    <text evidence="1">The sequence shown here is derived from an EMBL/GenBank/DDBJ whole genome shotgun (WGS) entry which is preliminary data.</text>
</comment>
<gene>
    <name evidence="1" type="ORF">AXG93_1085s1040</name>
</gene>
<sequence>MIPDGGDPHTSLPCNPGFGVAVPAARRALPLVCLEATPLPPPQILCHPVSAIGGTDMCAFGGIELRRQERLRRDKRDQQTRQNPLTTVNAFGTAAFGDATTATDVFTKFAFGAGSQRLRR</sequence>
<reference evidence="1" key="1">
    <citation type="submission" date="2016-03" db="EMBL/GenBank/DDBJ databases">
        <title>Mechanisms controlling the formation of the plant cell surface in tip-growing cells are functionally conserved among land plants.</title>
        <authorList>
            <person name="Honkanen S."/>
            <person name="Jones V.A."/>
            <person name="Morieri G."/>
            <person name="Champion C."/>
            <person name="Hetherington A.J."/>
            <person name="Kelly S."/>
            <person name="Saint-Marcoux D."/>
            <person name="Proust H."/>
            <person name="Prescott H."/>
            <person name="Dolan L."/>
        </authorList>
    </citation>
    <scope>NUCLEOTIDE SEQUENCE [LARGE SCALE GENOMIC DNA]</scope>
    <source>
        <tissue evidence="1">Whole gametophyte</tissue>
    </source>
</reference>
<organism evidence="1 2">
    <name type="scientific">Marchantia polymorpha subsp. ruderalis</name>
    <dbReference type="NCBI Taxonomy" id="1480154"/>
    <lineage>
        <taxon>Eukaryota</taxon>
        <taxon>Viridiplantae</taxon>
        <taxon>Streptophyta</taxon>
        <taxon>Embryophyta</taxon>
        <taxon>Marchantiophyta</taxon>
        <taxon>Marchantiopsida</taxon>
        <taxon>Marchantiidae</taxon>
        <taxon>Marchantiales</taxon>
        <taxon>Marchantiaceae</taxon>
        <taxon>Marchantia</taxon>
    </lineage>
</organism>
<evidence type="ECO:0000313" key="1">
    <source>
        <dbReference type="EMBL" id="OAE26132.1"/>
    </source>
</evidence>
<accession>A0A176W117</accession>
<evidence type="ECO:0000313" key="2">
    <source>
        <dbReference type="Proteomes" id="UP000077202"/>
    </source>
</evidence>
<protein>
    <submittedName>
        <fullName evidence="1">Uncharacterized protein</fullName>
    </submittedName>
</protein>
<dbReference type="Proteomes" id="UP000077202">
    <property type="component" value="Unassembled WGS sequence"/>
</dbReference>